<dbReference type="OrthoDB" id="3767534at2759"/>
<gene>
    <name evidence="18" type="ORF">JDV02_005512</name>
</gene>
<feature type="chain" id="PRO_5040196859" description="CFEM domain-containing protein" evidence="16">
    <location>
        <begin position="19"/>
        <end position="166"/>
    </location>
</feature>
<dbReference type="GO" id="GO:0005886">
    <property type="term" value="C:plasma membrane"/>
    <property type="evidence" value="ECO:0007669"/>
    <property type="project" value="UniProtKB-SubCell"/>
</dbReference>
<organism evidence="18 19">
    <name type="scientific">Purpureocillium takamizusanense</name>
    <dbReference type="NCBI Taxonomy" id="2060973"/>
    <lineage>
        <taxon>Eukaryota</taxon>
        <taxon>Fungi</taxon>
        <taxon>Dikarya</taxon>
        <taxon>Ascomycota</taxon>
        <taxon>Pezizomycotina</taxon>
        <taxon>Sordariomycetes</taxon>
        <taxon>Hypocreomycetidae</taxon>
        <taxon>Hypocreales</taxon>
        <taxon>Ophiocordycipitaceae</taxon>
        <taxon>Purpureocillium</taxon>
    </lineage>
</organism>
<keyword evidence="5" id="KW-0964">Secreted</keyword>
<evidence type="ECO:0000256" key="16">
    <source>
        <dbReference type="SAM" id="SignalP"/>
    </source>
</evidence>
<keyword evidence="19" id="KW-1185">Reference proteome</keyword>
<evidence type="ECO:0000313" key="19">
    <source>
        <dbReference type="Proteomes" id="UP000829364"/>
    </source>
</evidence>
<evidence type="ECO:0000256" key="14">
    <source>
        <dbReference type="ARBA" id="ARBA00023288"/>
    </source>
</evidence>
<dbReference type="PANTHER" id="PTHR37928:SF2">
    <property type="entry name" value="GPI ANCHORED CFEM DOMAIN PROTEIN (AFU_ORTHOLOGUE AFUA_6G10580)"/>
    <property type="match status" value="1"/>
</dbReference>
<evidence type="ECO:0000256" key="1">
    <source>
        <dbReference type="ARBA" id="ARBA00004609"/>
    </source>
</evidence>
<keyword evidence="6 15" id="KW-0349">Heme</keyword>
<comment type="similarity">
    <text evidence="3">Belongs to the RBT5 family.</text>
</comment>
<dbReference type="GO" id="GO:0098552">
    <property type="term" value="C:side of membrane"/>
    <property type="evidence" value="ECO:0007669"/>
    <property type="project" value="UniProtKB-KW"/>
</dbReference>
<dbReference type="SMART" id="SM00747">
    <property type="entry name" value="CFEM"/>
    <property type="match status" value="1"/>
</dbReference>
<evidence type="ECO:0000259" key="17">
    <source>
        <dbReference type="PROSITE" id="PS52012"/>
    </source>
</evidence>
<keyword evidence="4" id="KW-1003">Cell membrane</keyword>
<evidence type="ECO:0000256" key="12">
    <source>
        <dbReference type="ARBA" id="ARBA00023157"/>
    </source>
</evidence>
<dbReference type="PANTHER" id="PTHR37928">
    <property type="entry name" value="CFEM DOMAIN PROTEIN (AFU_ORTHOLOGUE AFUA_6G14090)"/>
    <property type="match status" value="1"/>
</dbReference>
<dbReference type="InterPro" id="IPR051735">
    <property type="entry name" value="CFEM_domain"/>
</dbReference>
<reference evidence="18" key="1">
    <citation type="submission" date="2021-11" db="EMBL/GenBank/DDBJ databases">
        <title>Purpureocillium_takamizusanense_genome.</title>
        <authorList>
            <person name="Nguyen N.-H."/>
        </authorList>
    </citation>
    <scope>NUCLEOTIDE SEQUENCE</scope>
    <source>
        <strain evidence="18">PT3</strain>
    </source>
</reference>
<evidence type="ECO:0000313" key="18">
    <source>
        <dbReference type="EMBL" id="UNI19321.1"/>
    </source>
</evidence>
<evidence type="ECO:0000256" key="5">
    <source>
        <dbReference type="ARBA" id="ARBA00022525"/>
    </source>
</evidence>
<dbReference type="Proteomes" id="UP000829364">
    <property type="component" value="Chromosome 4"/>
</dbReference>
<accession>A0A9Q8QI73</accession>
<feature type="disulfide bond" evidence="15">
    <location>
        <begin position="43"/>
        <end position="50"/>
    </location>
</feature>
<proteinExistence type="inferred from homology"/>
<keyword evidence="11" id="KW-0472">Membrane</keyword>
<keyword evidence="14" id="KW-0449">Lipoprotein</keyword>
<evidence type="ECO:0000256" key="7">
    <source>
        <dbReference type="ARBA" id="ARBA00022622"/>
    </source>
</evidence>
<keyword evidence="12 15" id="KW-1015">Disulfide bond</keyword>
<dbReference type="InterPro" id="IPR008427">
    <property type="entry name" value="Extracellular_membr_CFEM_dom"/>
</dbReference>
<comment type="subcellular location">
    <subcellularLocation>
        <location evidence="1">Cell membrane</location>
        <topology evidence="1">Lipid-anchor</topology>
        <topology evidence="1">GPI-anchor</topology>
    </subcellularLocation>
    <subcellularLocation>
        <location evidence="2">Secreted</location>
    </subcellularLocation>
</comment>
<evidence type="ECO:0000256" key="15">
    <source>
        <dbReference type="PROSITE-ProRule" id="PRU01356"/>
    </source>
</evidence>
<dbReference type="GeneID" id="72067461"/>
<name>A0A9Q8QI73_9HYPO</name>
<dbReference type="GO" id="GO:0046872">
    <property type="term" value="F:metal ion binding"/>
    <property type="evidence" value="ECO:0007669"/>
    <property type="project" value="UniProtKB-UniRule"/>
</dbReference>
<keyword evidence="8 15" id="KW-0479">Metal-binding</keyword>
<keyword evidence="13" id="KW-0325">Glycoprotein</keyword>
<feature type="signal peptide" evidence="16">
    <location>
        <begin position="1"/>
        <end position="18"/>
    </location>
</feature>
<comment type="caution">
    <text evidence="15">Lacks conserved residue(s) required for the propagation of feature annotation.</text>
</comment>
<evidence type="ECO:0000256" key="6">
    <source>
        <dbReference type="ARBA" id="ARBA00022617"/>
    </source>
</evidence>
<keyword evidence="7" id="KW-0336">GPI-anchor</keyword>
<feature type="domain" description="CFEM" evidence="17">
    <location>
        <begin position="1"/>
        <end position="116"/>
    </location>
</feature>
<dbReference type="Pfam" id="PF05730">
    <property type="entry name" value="CFEM"/>
    <property type="match status" value="1"/>
</dbReference>
<dbReference type="GO" id="GO:0005576">
    <property type="term" value="C:extracellular region"/>
    <property type="evidence" value="ECO:0007669"/>
    <property type="project" value="UniProtKB-SubCell"/>
</dbReference>
<feature type="binding site" description="axial binding residue" evidence="15">
    <location>
        <position position="47"/>
    </location>
    <ligand>
        <name>heme</name>
        <dbReference type="ChEBI" id="CHEBI:30413"/>
    </ligand>
    <ligandPart>
        <name>Fe</name>
        <dbReference type="ChEBI" id="CHEBI:18248"/>
    </ligandPart>
</feature>
<sequence length="166" mass="16188">MKSTLVLLLSALAATAAAQQRQDYFPECSMKCIDDAIKKATTCSLEDAVCMCVQKNYEDIYNQAVNCVLQACGSNDAISKVLPAGGKFCSAVTAQAKTRTASPTGPAASGSAATATATGNASAATTTSATAATGAAASSTSTGGAVATAGPAPIVALVAAGLMAAL</sequence>
<evidence type="ECO:0000256" key="2">
    <source>
        <dbReference type="ARBA" id="ARBA00004613"/>
    </source>
</evidence>
<evidence type="ECO:0000256" key="13">
    <source>
        <dbReference type="ARBA" id="ARBA00023180"/>
    </source>
</evidence>
<evidence type="ECO:0000256" key="8">
    <source>
        <dbReference type="ARBA" id="ARBA00022723"/>
    </source>
</evidence>
<evidence type="ECO:0000256" key="11">
    <source>
        <dbReference type="ARBA" id="ARBA00023136"/>
    </source>
</evidence>
<keyword evidence="9 16" id="KW-0732">Signal</keyword>
<keyword evidence="10 15" id="KW-0408">Iron</keyword>
<dbReference type="RefSeq" id="XP_047842802.1">
    <property type="nucleotide sequence ID" value="XM_047986819.1"/>
</dbReference>
<dbReference type="EMBL" id="CP086357">
    <property type="protein sequence ID" value="UNI19321.1"/>
    <property type="molecule type" value="Genomic_DNA"/>
</dbReference>
<evidence type="ECO:0000256" key="3">
    <source>
        <dbReference type="ARBA" id="ARBA00010031"/>
    </source>
</evidence>
<evidence type="ECO:0000256" key="4">
    <source>
        <dbReference type="ARBA" id="ARBA00022475"/>
    </source>
</evidence>
<protein>
    <recommendedName>
        <fullName evidence="17">CFEM domain-containing protein</fullName>
    </recommendedName>
</protein>
<evidence type="ECO:0000256" key="9">
    <source>
        <dbReference type="ARBA" id="ARBA00022729"/>
    </source>
</evidence>
<dbReference type="PROSITE" id="PS52012">
    <property type="entry name" value="CFEM"/>
    <property type="match status" value="1"/>
</dbReference>
<dbReference type="AlphaFoldDB" id="A0A9Q8QI73"/>
<evidence type="ECO:0000256" key="10">
    <source>
        <dbReference type="ARBA" id="ARBA00023004"/>
    </source>
</evidence>
<dbReference type="KEGG" id="ptkz:JDV02_005512"/>